<feature type="transmembrane region" description="Helical" evidence="2">
    <location>
        <begin position="25"/>
        <end position="43"/>
    </location>
</feature>
<feature type="region of interest" description="Disordered" evidence="1">
    <location>
        <begin position="138"/>
        <end position="157"/>
    </location>
</feature>
<sequence length="550" mass="63736">MMNEEVITKTGYRQWWSVMGPNRFMLMWLFVLVNVLLVTYVCLNSFGSSPIVGPQIKSSWLQQQPLVKHDSANISNDAHISTTEVPKQNPIESLKSIASTHIEYLKTMLYNASNKETGKSELTKENDNEDQKIVRDDLADDPHPHELQQETQENTTVTEQPAFSAMSTVGPDPPLDSLEKKMYPDLKGCHRNPQLYDQSQHGQYWVLENYILAAKSFSCSKSITYTTHADYTYLANLVPLTARWRGPISLGIYAPGEDFENALSTIMYLRECSRSKNIKNFVTFHFIYHTDHMPKQIPSQYMLWNRETNCSMDLHTWTNVTTYRRRKEIMYPLNIVRNVARRAATTYFVCASDIELYPSVNFIPEFFKMLKKPDISNTTVPKVFAFAVFEVNKTESPPETKPELLKLLAKNAAVSYHKYVCNFCHKIPHYKDWVKAPVNPGISILAAGKRLGAFKKWAPFYVGTNKEPIYDERLSWEGKSDKVTQMFILCVRDYEFLIMDNAFLVHRPGIKYPHWDPYTYKNMIPQHRLIWKHIRPEYKVLFGSRTGCVI</sequence>
<evidence type="ECO:0000256" key="1">
    <source>
        <dbReference type="SAM" id="MobiDB-lite"/>
    </source>
</evidence>
<accession>A0A6A7G596</accession>
<dbReference type="AlphaFoldDB" id="A0A6A7G596"/>
<dbReference type="PANTHER" id="PTHR47412">
    <property type="entry name" value="FI01434P-RELATED"/>
    <property type="match status" value="1"/>
</dbReference>
<protein>
    <submittedName>
        <fullName evidence="3">Beta-1,4-glucuronyltransferase 1-like</fullName>
    </submittedName>
</protein>
<keyword evidence="2" id="KW-1133">Transmembrane helix</keyword>
<organism evidence="3">
    <name type="scientific">Hirondellea gigas</name>
    <dbReference type="NCBI Taxonomy" id="1518452"/>
    <lineage>
        <taxon>Eukaryota</taxon>
        <taxon>Metazoa</taxon>
        <taxon>Ecdysozoa</taxon>
        <taxon>Arthropoda</taxon>
        <taxon>Crustacea</taxon>
        <taxon>Multicrustacea</taxon>
        <taxon>Malacostraca</taxon>
        <taxon>Eumalacostraca</taxon>
        <taxon>Peracarida</taxon>
        <taxon>Amphipoda</taxon>
        <taxon>Amphilochidea</taxon>
        <taxon>Lysianassida</taxon>
        <taxon>Lysianassidira</taxon>
        <taxon>Lysianassoidea</taxon>
        <taxon>Lysianassidae</taxon>
        <taxon>Hirondellea</taxon>
    </lineage>
</organism>
<dbReference type="PANTHER" id="PTHR47412:SF1">
    <property type="entry name" value="FI01434P-RELATED"/>
    <property type="match status" value="1"/>
</dbReference>
<evidence type="ECO:0000256" key="2">
    <source>
        <dbReference type="SAM" id="Phobius"/>
    </source>
</evidence>
<feature type="compositionally biased region" description="Basic and acidic residues" evidence="1">
    <location>
        <begin position="138"/>
        <end position="148"/>
    </location>
</feature>
<reference evidence="3" key="1">
    <citation type="submission" date="2017-11" db="EMBL/GenBank/DDBJ databases">
        <title>The sensing device of the deep-sea amphipod.</title>
        <authorList>
            <person name="Kobayashi H."/>
            <person name="Nagahama T."/>
            <person name="Arai W."/>
            <person name="Sasagawa Y."/>
            <person name="Umeda M."/>
            <person name="Hayashi T."/>
            <person name="Nikaido I."/>
            <person name="Watanabe H."/>
            <person name="Oguri K."/>
            <person name="Kitazato H."/>
            <person name="Fujioka K."/>
            <person name="Kido Y."/>
            <person name="Takami H."/>
        </authorList>
    </citation>
    <scope>NUCLEOTIDE SEQUENCE</scope>
    <source>
        <tissue evidence="3">Whole body</tissue>
    </source>
</reference>
<keyword evidence="2" id="KW-0812">Transmembrane</keyword>
<keyword evidence="3" id="KW-0808">Transferase</keyword>
<name>A0A6A7G596_9CRUS</name>
<dbReference type="GO" id="GO:0016740">
    <property type="term" value="F:transferase activity"/>
    <property type="evidence" value="ECO:0007669"/>
    <property type="project" value="UniProtKB-KW"/>
</dbReference>
<dbReference type="EMBL" id="IACT01006456">
    <property type="protein sequence ID" value="LAC25589.1"/>
    <property type="molecule type" value="mRNA"/>
</dbReference>
<dbReference type="Pfam" id="PF13896">
    <property type="entry name" value="Glyco_transf_49"/>
    <property type="match status" value="1"/>
</dbReference>
<evidence type="ECO:0000313" key="3">
    <source>
        <dbReference type="EMBL" id="LAC25589.1"/>
    </source>
</evidence>
<keyword evidence="2" id="KW-0472">Membrane</keyword>
<proteinExistence type="evidence at transcript level"/>